<dbReference type="PANTHER" id="PTHR32153">
    <property type="entry name" value="OJ000223_09.16 PROTEIN"/>
    <property type="match status" value="1"/>
</dbReference>
<dbReference type="Proteomes" id="UP000019116">
    <property type="component" value="Chromosome 7A"/>
</dbReference>
<dbReference type="SUPFAM" id="SSF81383">
    <property type="entry name" value="F-box domain"/>
    <property type="match status" value="1"/>
</dbReference>
<evidence type="ECO:0000256" key="1">
    <source>
        <dbReference type="SAM" id="MobiDB-lite"/>
    </source>
</evidence>
<dbReference type="AlphaFoldDB" id="A0A3B6RGQ0"/>
<dbReference type="PROSITE" id="PS50181">
    <property type="entry name" value="FBOX"/>
    <property type="match status" value="1"/>
</dbReference>
<dbReference type="CDD" id="cd09917">
    <property type="entry name" value="F-box_SF"/>
    <property type="match status" value="1"/>
</dbReference>
<feature type="domain" description="F-box" evidence="2">
    <location>
        <begin position="96"/>
        <end position="132"/>
    </location>
</feature>
<dbReference type="Pfam" id="PF00646">
    <property type="entry name" value="F-box"/>
    <property type="match status" value="1"/>
</dbReference>
<dbReference type="InterPro" id="IPR036047">
    <property type="entry name" value="F-box-like_dom_sf"/>
</dbReference>
<dbReference type="Gramene" id="TraesRN7A0100479500.1">
    <property type="protein sequence ID" value="TraesRN7A0100479500.1"/>
    <property type="gene ID" value="TraesRN7A0100479500"/>
</dbReference>
<accession>A0A3B6RGQ0</accession>
<sequence length="399" mass="44379">MQAPNRKGAQEGNRGGVGGSRIHGPGRETGPASAVPSGPTGSTSEAGSGAPEEPRPRRGRLPLWLRAAYKRLVPLLSRVSVNLRIRPPRPNLDRDEDRFSALPDDVLRGILEHLDLCEVVRARAVSTRWRHLHHLLPRLHLDVRHFVGANSAVLITGNSPVADVMEAFTGALCSLLSACPPPAQCKCAIKTLSLRFFPMSDLSSIGRAVEDAIAGGEIECLEFHTCSPYSLRTGFNTEGLRAELGQLFMSFSRAYPVTFRWLTMLKFNDLVFGHSDVTDLIRACNRLRHLTLSSCGLVDRHSVLKIDTPRSRLHELCFIGFRCRWIELIDVPKLTEVRFQSSRFENPPVRFGYVPELRCLFIISRIISFSPPLALSGCLPWSSRNFSNLYLDFGSQMVS</sequence>
<feature type="region of interest" description="Disordered" evidence="1">
    <location>
        <begin position="1"/>
        <end position="58"/>
    </location>
</feature>
<dbReference type="Gramene" id="TraesCLE_scaffold_104181_01G000100.1">
    <property type="protein sequence ID" value="TraesCLE_scaffold_104181_01G000100.1"/>
    <property type="gene ID" value="TraesCLE_scaffold_104181_01G000100"/>
</dbReference>
<reference evidence="3" key="2">
    <citation type="submission" date="2018-10" db="UniProtKB">
        <authorList>
            <consortium name="EnsemblPlants"/>
        </authorList>
    </citation>
    <scope>IDENTIFICATION</scope>
</reference>
<dbReference type="InterPro" id="IPR044997">
    <property type="entry name" value="F-box_plant"/>
</dbReference>
<evidence type="ECO:0000259" key="2">
    <source>
        <dbReference type="PROSITE" id="PS50181"/>
    </source>
</evidence>
<dbReference type="InterPro" id="IPR001810">
    <property type="entry name" value="F-box_dom"/>
</dbReference>
<proteinExistence type="predicted"/>
<dbReference type="Gramene" id="TraesROB_scaffold_105960_01G000100.1">
    <property type="protein sequence ID" value="TraesROB_scaffold_105960_01G000100.1"/>
    <property type="gene ID" value="TraesROB_scaffold_105960_01G000100"/>
</dbReference>
<dbReference type="EnsemblPlants" id="TraesCS7A02G217900.1">
    <property type="protein sequence ID" value="TraesCS7A02G217900.1.cds1"/>
    <property type="gene ID" value="TraesCS7A02G217900"/>
</dbReference>
<evidence type="ECO:0000313" key="3">
    <source>
        <dbReference type="EnsemblPlants" id="TraesCS7A02G217900.1.cds1"/>
    </source>
</evidence>
<dbReference type="OMA" id="WIELIDV"/>
<name>A0A3B6RGQ0_WHEAT</name>
<protein>
    <recommendedName>
        <fullName evidence="2">F-box domain-containing protein</fullName>
    </recommendedName>
</protein>
<evidence type="ECO:0000313" key="4">
    <source>
        <dbReference type="Proteomes" id="UP000019116"/>
    </source>
</evidence>
<reference evidence="3" key="1">
    <citation type="submission" date="2018-08" db="EMBL/GenBank/DDBJ databases">
        <authorList>
            <person name="Rossello M."/>
        </authorList>
    </citation>
    <scope>NUCLEOTIDE SEQUENCE [LARGE SCALE GENOMIC DNA]</scope>
    <source>
        <strain evidence="3">cv. Chinese Spring</strain>
    </source>
</reference>
<dbReference type="Gramene" id="TraesCS7A03G0508300.1">
    <property type="protein sequence ID" value="TraesCS7A03G0508300.1.CDS1"/>
    <property type="gene ID" value="TraesCS7A03G0508300"/>
</dbReference>
<dbReference type="Gene3D" id="1.20.1280.50">
    <property type="match status" value="1"/>
</dbReference>
<keyword evidence="4" id="KW-1185">Reference proteome</keyword>
<dbReference type="Gramene" id="TraesCAD_scaffold_056353_01G000100.1">
    <property type="protein sequence ID" value="TraesCAD_scaffold_056353_01G000100.1"/>
    <property type="gene ID" value="TraesCAD_scaffold_056353_01G000100"/>
</dbReference>
<dbReference type="Gramene" id="TraesCS7A02G217900.1">
    <property type="protein sequence ID" value="TraesCS7A02G217900.1.cds1"/>
    <property type="gene ID" value="TraesCS7A02G217900"/>
</dbReference>
<organism evidence="3">
    <name type="scientific">Triticum aestivum</name>
    <name type="common">Wheat</name>
    <dbReference type="NCBI Taxonomy" id="4565"/>
    <lineage>
        <taxon>Eukaryota</taxon>
        <taxon>Viridiplantae</taxon>
        <taxon>Streptophyta</taxon>
        <taxon>Embryophyta</taxon>
        <taxon>Tracheophyta</taxon>
        <taxon>Spermatophyta</taxon>
        <taxon>Magnoliopsida</taxon>
        <taxon>Liliopsida</taxon>
        <taxon>Poales</taxon>
        <taxon>Poaceae</taxon>
        <taxon>BOP clade</taxon>
        <taxon>Pooideae</taxon>
        <taxon>Triticodae</taxon>
        <taxon>Triticeae</taxon>
        <taxon>Triticinae</taxon>
        <taxon>Triticum</taxon>
    </lineage>
</organism>
<dbReference type="Gramene" id="TraesWEE_scaffold_020961_01G000100.1">
    <property type="protein sequence ID" value="TraesWEE_scaffold_020961_01G000100.1"/>
    <property type="gene ID" value="TraesWEE_scaffold_020961_01G000100"/>
</dbReference>
<dbReference type="SMART" id="SM00256">
    <property type="entry name" value="FBOX"/>
    <property type="match status" value="1"/>
</dbReference>
<dbReference type="STRING" id="4565.A0A3B6RGQ0"/>
<dbReference type="SUPFAM" id="SSF52047">
    <property type="entry name" value="RNI-like"/>
    <property type="match status" value="1"/>
</dbReference>